<dbReference type="InterPro" id="IPR035686">
    <property type="entry name" value="CPSase_GATase1"/>
</dbReference>
<dbReference type="PRINTS" id="PR00097">
    <property type="entry name" value="ANTSNTHASEII"/>
</dbReference>
<keyword evidence="4 11" id="KW-0436">Ligase</keyword>
<dbReference type="PROSITE" id="PS51273">
    <property type="entry name" value="GATASE_TYPE_1"/>
    <property type="match status" value="1"/>
</dbReference>
<dbReference type="PANTHER" id="PTHR43418:SF7">
    <property type="entry name" value="CARBAMOYL-PHOSPHATE SYNTHASE SMALL CHAIN"/>
    <property type="match status" value="1"/>
</dbReference>
<dbReference type="PANTHER" id="PTHR43418">
    <property type="entry name" value="MULTIFUNCTIONAL TRYPTOPHAN BIOSYNTHESIS PROTEIN-RELATED"/>
    <property type="match status" value="1"/>
</dbReference>
<dbReference type="NCBIfam" id="NF009475">
    <property type="entry name" value="PRK12838.1"/>
    <property type="match status" value="1"/>
</dbReference>
<comment type="function">
    <text evidence="11">Small subunit of the glutamine-dependent carbamoyl phosphate synthetase (CPSase). CPSase catalyzes the formation of carbamoyl phosphate from the ammonia moiety of glutamine, carbonate, and phosphate donated by ATP, constituting the first step of 2 biosynthetic pathways, one leading to arginine and/or urea and the other to pyrimidine nucleotides. The small subunit (glutamine amidotransferase) binds and cleaves glutamine to supply the large subunit with the substrate ammonia.</text>
</comment>
<dbReference type="InterPro" id="IPR006274">
    <property type="entry name" value="CarbamoylP_synth_ssu"/>
</dbReference>
<accession>A0A372ISE8</accession>
<keyword evidence="14" id="KW-1185">Reference proteome</keyword>
<dbReference type="PRINTS" id="PR00099">
    <property type="entry name" value="CPSGATASE"/>
</dbReference>
<evidence type="ECO:0000313" key="14">
    <source>
        <dbReference type="Proteomes" id="UP000264702"/>
    </source>
</evidence>
<dbReference type="SUPFAM" id="SSF52021">
    <property type="entry name" value="Carbamoyl phosphate synthetase, small subunit N-terminal domain"/>
    <property type="match status" value="1"/>
</dbReference>
<dbReference type="InterPro" id="IPR036480">
    <property type="entry name" value="CarbP_synth_ssu_N_sf"/>
</dbReference>
<evidence type="ECO:0000256" key="3">
    <source>
        <dbReference type="ARBA" id="ARBA00007800"/>
    </source>
</evidence>
<dbReference type="UniPathway" id="UPA00068">
    <property type="reaction ID" value="UER00171"/>
</dbReference>
<proteinExistence type="inferred from homology"/>
<feature type="active site" evidence="11">
    <location>
        <position position="350"/>
    </location>
</feature>
<dbReference type="GO" id="GO:0006526">
    <property type="term" value="P:L-arginine biosynthetic process"/>
    <property type="evidence" value="ECO:0007669"/>
    <property type="project" value="UniProtKB-UniRule"/>
</dbReference>
<evidence type="ECO:0000256" key="1">
    <source>
        <dbReference type="ARBA" id="ARBA00004812"/>
    </source>
</evidence>
<comment type="catalytic activity">
    <reaction evidence="9 11">
        <text>hydrogencarbonate + L-glutamine + 2 ATP + H2O = carbamoyl phosphate + L-glutamate + 2 ADP + phosphate + 2 H(+)</text>
        <dbReference type="Rhea" id="RHEA:18633"/>
        <dbReference type="ChEBI" id="CHEBI:15377"/>
        <dbReference type="ChEBI" id="CHEBI:15378"/>
        <dbReference type="ChEBI" id="CHEBI:17544"/>
        <dbReference type="ChEBI" id="CHEBI:29985"/>
        <dbReference type="ChEBI" id="CHEBI:30616"/>
        <dbReference type="ChEBI" id="CHEBI:43474"/>
        <dbReference type="ChEBI" id="CHEBI:58228"/>
        <dbReference type="ChEBI" id="CHEBI:58359"/>
        <dbReference type="ChEBI" id="CHEBI:456216"/>
        <dbReference type="EC" id="6.3.5.5"/>
    </reaction>
</comment>
<keyword evidence="7 11" id="KW-0315">Glutamine amidotransferase</keyword>
<reference evidence="13 14" key="1">
    <citation type="submission" date="2018-08" db="EMBL/GenBank/DDBJ databases">
        <title>Acidipila sp. 4G-K13, an acidobacterium isolated from forest soil.</title>
        <authorList>
            <person name="Gao Z.-H."/>
            <person name="Qiu L.-H."/>
        </authorList>
    </citation>
    <scope>NUCLEOTIDE SEQUENCE [LARGE SCALE GENOMIC DNA]</scope>
    <source>
        <strain evidence="13 14">4G-K13</strain>
    </source>
</reference>
<evidence type="ECO:0000256" key="11">
    <source>
        <dbReference type="HAMAP-Rule" id="MF_01209"/>
    </source>
</evidence>
<evidence type="ECO:0000256" key="9">
    <source>
        <dbReference type="ARBA" id="ARBA00048816"/>
    </source>
</evidence>
<dbReference type="GO" id="GO:0004088">
    <property type="term" value="F:carbamoyl-phosphate synthase (glutamine-hydrolyzing) activity"/>
    <property type="evidence" value="ECO:0007669"/>
    <property type="project" value="UniProtKB-UniRule"/>
</dbReference>
<evidence type="ECO:0000256" key="5">
    <source>
        <dbReference type="ARBA" id="ARBA00022741"/>
    </source>
</evidence>
<dbReference type="InterPro" id="IPR029062">
    <property type="entry name" value="Class_I_gatase-like"/>
</dbReference>
<dbReference type="CDD" id="cd01744">
    <property type="entry name" value="GATase1_CPSase"/>
    <property type="match status" value="1"/>
</dbReference>
<dbReference type="GO" id="GO:0005524">
    <property type="term" value="F:ATP binding"/>
    <property type="evidence" value="ECO:0007669"/>
    <property type="project" value="UniProtKB-UniRule"/>
</dbReference>
<feature type="active site" description="Nucleophile" evidence="11">
    <location>
        <position position="265"/>
    </location>
</feature>
<keyword evidence="5 11" id="KW-0547">Nucleotide-binding</keyword>
<dbReference type="PRINTS" id="PR00096">
    <property type="entry name" value="GATASE"/>
</dbReference>
<feature type="region of interest" description="CPSase" evidence="11">
    <location>
        <begin position="1"/>
        <end position="189"/>
    </location>
</feature>
<comment type="caution">
    <text evidence="11">Lacks conserved residue(s) required for the propagation of feature annotation.</text>
</comment>
<keyword evidence="8 11" id="KW-0665">Pyrimidine biosynthesis</keyword>
<dbReference type="InterPro" id="IPR017926">
    <property type="entry name" value="GATASE"/>
</dbReference>
<dbReference type="HAMAP" id="MF_01209">
    <property type="entry name" value="CPSase_S_chain"/>
    <property type="match status" value="1"/>
</dbReference>
<comment type="caution">
    <text evidence="13">The sequence shown here is derived from an EMBL/GenBank/DDBJ whole genome shotgun (WGS) entry which is preliminary data.</text>
</comment>
<evidence type="ECO:0000259" key="12">
    <source>
        <dbReference type="SMART" id="SM01097"/>
    </source>
</evidence>
<evidence type="ECO:0000313" key="13">
    <source>
        <dbReference type="EMBL" id="RFU17808.1"/>
    </source>
</evidence>
<protein>
    <recommendedName>
        <fullName evidence="11">Carbamoyl phosphate synthase small chain</fullName>
        <ecNumber evidence="11">6.3.5.5</ecNumber>
    </recommendedName>
    <alternativeName>
        <fullName evidence="11">Carbamoyl phosphate synthetase glutamine chain</fullName>
    </alternativeName>
</protein>
<comment type="subunit">
    <text evidence="11">Composed of two chains; the small (or glutamine) chain promotes the hydrolysis of glutamine to ammonia, which is used by the large (or ammonia) chain to synthesize carbamoyl phosphate. Tetramer of heterodimers (alpha,beta)4.</text>
</comment>
<feature type="active site" evidence="11">
    <location>
        <position position="352"/>
    </location>
</feature>
<feature type="binding site" evidence="11">
    <location>
        <position position="240"/>
    </location>
    <ligand>
        <name>L-glutamine</name>
        <dbReference type="ChEBI" id="CHEBI:58359"/>
    </ligand>
</feature>
<feature type="binding site" evidence="11">
    <location>
        <position position="269"/>
    </location>
    <ligand>
        <name>L-glutamine</name>
        <dbReference type="ChEBI" id="CHEBI:58359"/>
    </ligand>
</feature>
<dbReference type="EMBL" id="QVQT01000002">
    <property type="protein sequence ID" value="RFU17808.1"/>
    <property type="molecule type" value="Genomic_DNA"/>
</dbReference>
<keyword evidence="11" id="KW-0028">Amino-acid biosynthesis</keyword>
<feature type="binding site" evidence="11">
    <location>
        <position position="45"/>
    </location>
    <ligand>
        <name>L-glutamine</name>
        <dbReference type="ChEBI" id="CHEBI:58359"/>
    </ligand>
</feature>
<evidence type="ECO:0000256" key="8">
    <source>
        <dbReference type="ARBA" id="ARBA00022975"/>
    </source>
</evidence>
<comment type="catalytic activity">
    <reaction evidence="10 11">
        <text>L-glutamine + H2O = L-glutamate + NH4(+)</text>
        <dbReference type="Rhea" id="RHEA:15889"/>
        <dbReference type="ChEBI" id="CHEBI:15377"/>
        <dbReference type="ChEBI" id="CHEBI:28938"/>
        <dbReference type="ChEBI" id="CHEBI:29985"/>
        <dbReference type="ChEBI" id="CHEBI:58359"/>
    </reaction>
</comment>
<dbReference type="NCBIfam" id="TIGR01368">
    <property type="entry name" value="CPSaseIIsmall"/>
    <property type="match status" value="1"/>
</dbReference>
<dbReference type="InterPro" id="IPR002474">
    <property type="entry name" value="CarbamoylP_synth_ssu_N"/>
</dbReference>
<evidence type="ECO:0000256" key="2">
    <source>
        <dbReference type="ARBA" id="ARBA00005077"/>
    </source>
</evidence>
<dbReference type="OrthoDB" id="9804328at2"/>
<keyword evidence="11" id="KW-0055">Arginine biosynthesis</keyword>
<feature type="binding site" evidence="11">
    <location>
        <position position="238"/>
    </location>
    <ligand>
        <name>L-glutamine</name>
        <dbReference type="ChEBI" id="CHEBI:58359"/>
    </ligand>
</feature>
<dbReference type="Pfam" id="PF00988">
    <property type="entry name" value="CPSase_sm_chain"/>
    <property type="match status" value="1"/>
</dbReference>
<evidence type="ECO:0000256" key="10">
    <source>
        <dbReference type="ARBA" id="ARBA00049285"/>
    </source>
</evidence>
<dbReference type="Pfam" id="PF00117">
    <property type="entry name" value="GATase"/>
    <property type="match status" value="1"/>
</dbReference>
<dbReference type="Gene3D" id="3.40.50.880">
    <property type="match status" value="1"/>
</dbReference>
<evidence type="ECO:0000256" key="7">
    <source>
        <dbReference type="ARBA" id="ARBA00022962"/>
    </source>
</evidence>
<sequence length="376" mass="41875">MQAILALEDGRIFRGEGHGAKGECYGEVVFNTSLTGYQEIFTDPSYAGQIVVLTNPQIGNYGTNAADNEANKPYIEGLVTREFSPISSNWRSQQVTDEYLERYQVPAISEIDTRALVRHLRTNGVMRGVISSIESDPDALVKKARAIRRMDGTDLAKVVSTKARYEWEDDGVDPLRTDEPVEETARPDLHVVAYDFGIKHNILRMLSREGCRVTVVPAQTSAEDVLSLNPDGIFLSNGPGDPEPVTYAQENIRRLAGKKPIFGICLGHQLIGLALGGRTYKLKFGHHGGNHPVKNSVTGKVEITCHNHNFAVDPESMNVNEVDLTHIDLNDNTLEGLRHRTLPLFSVQYHPEASPGPHDSNYLFHDFRKMMEEWKG</sequence>
<name>A0A372ISE8_9BACT</name>
<evidence type="ECO:0000256" key="6">
    <source>
        <dbReference type="ARBA" id="ARBA00022840"/>
    </source>
</evidence>
<dbReference type="SMART" id="SM01097">
    <property type="entry name" value="CPSase_sm_chain"/>
    <property type="match status" value="1"/>
</dbReference>
<feature type="binding site" evidence="11">
    <location>
        <position position="310"/>
    </location>
    <ligand>
        <name>L-glutamine</name>
        <dbReference type="ChEBI" id="CHEBI:58359"/>
    </ligand>
</feature>
<evidence type="ECO:0000256" key="4">
    <source>
        <dbReference type="ARBA" id="ARBA00022598"/>
    </source>
</evidence>
<dbReference type="RefSeq" id="WP_117298556.1">
    <property type="nucleotide sequence ID" value="NZ_QVQT02000002.1"/>
</dbReference>
<dbReference type="AlphaFoldDB" id="A0A372ISE8"/>
<dbReference type="FunFam" id="3.50.30.20:FF:000001">
    <property type="entry name" value="Carbamoyl-phosphate synthase small chain"/>
    <property type="match status" value="1"/>
</dbReference>
<dbReference type="InterPro" id="IPR050472">
    <property type="entry name" value="Anth_synth/Amidotransfase"/>
</dbReference>
<feature type="binding site" evidence="11">
    <location>
        <position position="307"/>
    </location>
    <ligand>
        <name>L-glutamine</name>
        <dbReference type="ChEBI" id="CHEBI:58359"/>
    </ligand>
</feature>
<organism evidence="13 14">
    <name type="scientific">Paracidobacterium acidisoli</name>
    <dbReference type="NCBI Taxonomy" id="2303751"/>
    <lineage>
        <taxon>Bacteria</taxon>
        <taxon>Pseudomonadati</taxon>
        <taxon>Acidobacteriota</taxon>
        <taxon>Terriglobia</taxon>
        <taxon>Terriglobales</taxon>
        <taxon>Acidobacteriaceae</taxon>
        <taxon>Paracidobacterium</taxon>
    </lineage>
</organism>
<dbReference type="GO" id="GO:0006207">
    <property type="term" value="P:'de novo' pyrimidine nucleobase biosynthetic process"/>
    <property type="evidence" value="ECO:0007669"/>
    <property type="project" value="InterPro"/>
</dbReference>
<feature type="domain" description="Carbamoyl-phosphate synthase small subunit N-terminal" evidence="12">
    <location>
        <begin position="1"/>
        <end position="131"/>
    </location>
</feature>
<dbReference type="UniPathway" id="UPA00070">
    <property type="reaction ID" value="UER00115"/>
</dbReference>
<comment type="pathway">
    <text evidence="2 11">Amino-acid biosynthesis; L-arginine biosynthesis; carbamoyl phosphate from bicarbonate: step 1/1.</text>
</comment>
<keyword evidence="6 11" id="KW-0067">ATP-binding</keyword>
<dbReference type="GO" id="GO:0044205">
    <property type="term" value="P:'de novo' UMP biosynthetic process"/>
    <property type="evidence" value="ECO:0007669"/>
    <property type="project" value="UniProtKB-UniRule"/>
</dbReference>
<gene>
    <name evidence="11" type="primary">carA</name>
    <name evidence="13" type="ORF">D0Y96_06770</name>
</gene>
<dbReference type="Gene3D" id="3.50.30.20">
    <property type="entry name" value="Carbamoyl-phosphate synthase small subunit, N-terminal domain"/>
    <property type="match status" value="1"/>
</dbReference>
<dbReference type="GO" id="GO:0004359">
    <property type="term" value="F:glutaminase activity"/>
    <property type="evidence" value="ECO:0007669"/>
    <property type="project" value="RHEA"/>
</dbReference>
<dbReference type="FunFam" id="3.40.50.880:FF:000029">
    <property type="entry name" value="Carbamoyl-phosphate synthase small chain"/>
    <property type="match status" value="1"/>
</dbReference>
<feature type="binding site" evidence="11">
    <location>
        <position position="266"/>
    </location>
    <ligand>
        <name>L-glutamine</name>
        <dbReference type="ChEBI" id="CHEBI:58359"/>
    </ligand>
</feature>
<comment type="pathway">
    <text evidence="1 11">Pyrimidine metabolism; UMP biosynthesis via de novo pathway; (S)-dihydroorotate from bicarbonate: step 1/3.</text>
</comment>
<dbReference type="SUPFAM" id="SSF52317">
    <property type="entry name" value="Class I glutamine amidotransferase-like"/>
    <property type="match status" value="1"/>
</dbReference>
<dbReference type="Proteomes" id="UP000264702">
    <property type="component" value="Unassembled WGS sequence"/>
</dbReference>
<comment type="similarity">
    <text evidence="3 11">Belongs to the CarA family.</text>
</comment>
<dbReference type="GO" id="GO:0006541">
    <property type="term" value="P:glutamine metabolic process"/>
    <property type="evidence" value="ECO:0007669"/>
    <property type="project" value="InterPro"/>
</dbReference>
<dbReference type="EC" id="6.3.5.5" evidence="11"/>